<evidence type="ECO:0000313" key="10">
    <source>
        <dbReference type="EMBL" id="MFC5060458.1"/>
    </source>
</evidence>
<evidence type="ECO:0000256" key="6">
    <source>
        <dbReference type="ARBA" id="ARBA00022840"/>
    </source>
</evidence>
<dbReference type="CDD" id="cd03216">
    <property type="entry name" value="ABC_Carb_Monos_I"/>
    <property type="match status" value="1"/>
</dbReference>
<evidence type="ECO:0000313" key="11">
    <source>
        <dbReference type="Proteomes" id="UP001595833"/>
    </source>
</evidence>
<evidence type="ECO:0000256" key="2">
    <source>
        <dbReference type="ARBA" id="ARBA00022475"/>
    </source>
</evidence>
<keyword evidence="3" id="KW-0762">Sugar transport</keyword>
<keyword evidence="6 10" id="KW-0067">ATP-binding</keyword>
<gene>
    <name evidence="10" type="ORF">ACFPFM_42685</name>
</gene>
<evidence type="ECO:0000256" key="3">
    <source>
        <dbReference type="ARBA" id="ARBA00022597"/>
    </source>
</evidence>
<evidence type="ECO:0000259" key="9">
    <source>
        <dbReference type="PROSITE" id="PS50893"/>
    </source>
</evidence>
<sequence>MSEHPREPDVVVRLADITKSFLGVPVLRGVDLELRAGEVHALVGENGAGKSTLLKVLAGVHRPDSGRVEVNGEPVVLATPRDAREAGIAIIHQEFTLLEHRTVAENVHLGREPVRRGRVDRRKMEADTRGLLDLLGEGGIDPTTTVTRLSVAQKQVVEIVKALSTDPRVLAMDEPTAALADHEVGLLHGLVDRLRAKGIAILYVSHRMREVFDLSERITVLKDGAFVTCALTAELTPDRLVRHMVGRSLDARHPDRATPDDLGDVRLALRGAGNDRVRDLTFELRAGEVVGIAGLQGSGRSAIARAICGVEPFTTGALEVDGVVRRVTDPRAAVRLGIGYVTEDRKGEGLALRQSIRDNALLVRRAAFTGRRGRERADLAALLGSVAVVSRGEHQEVRYLSGGNQQKVVLAKWLAVGPRVLVVDEPTRGVDVGAKQAVHRLLRDLARGGVAILMISSELPELIGMSDRVLVVHEGAIAGELPAGAAEEAVMGLATGHGAGEVA</sequence>
<dbReference type="RefSeq" id="WP_344037430.1">
    <property type="nucleotide sequence ID" value="NZ_BAAAKE010000007.1"/>
</dbReference>
<dbReference type="Pfam" id="PF00005">
    <property type="entry name" value="ABC_tran"/>
    <property type="match status" value="2"/>
</dbReference>
<dbReference type="PROSITE" id="PS00211">
    <property type="entry name" value="ABC_TRANSPORTER_1"/>
    <property type="match status" value="1"/>
</dbReference>
<dbReference type="PANTHER" id="PTHR43790">
    <property type="entry name" value="CARBOHYDRATE TRANSPORT ATP-BINDING PROTEIN MG119-RELATED"/>
    <property type="match status" value="1"/>
</dbReference>
<comment type="caution">
    <text evidence="10">The sequence shown here is derived from an EMBL/GenBank/DDBJ whole genome shotgun (WGS) entry which is preliminary data.</text>
</comment>
<keyword evidence="5" id="KW-0547">Nucleotide-binding</keyword>
<dbReference type="Proteomes" id="UP001595833">
    <property type="component" value="Unassembled WGS sequence"/>
</dbReference>
<keyword evidence="11" id="KW-1185">Reference proteome</keyword>
<keyword evidence="7" id="KW-1278">Translocase</keyword>
<dbReference type="CDD" id="cd03215">
    <property type="entry name" value="ABC_Carb_Monos_II"/>
    <property type="match status" value="1"/>
</dbReference>
<organism evidence="10 11">
    <name type="scientific">Saccharothrix xinjiangensis</name>
    <dbReference type="NCBI Taxonomy" id="204798"/>
    <lineage>
        <taxon>Bacteria</taxon>
        <taxon>Bacillati</taxon>
        <taxon>Actinomycetota</taxon>
        <taxon>Actinomycetes</taxon>
        <taxon>Pseudonocardiales</taxon>
        <taxon>Pseudonocardiaceae</taxon>
        <taxon>Saccharothrix</taxon>
    </lineage>
</organism>
<dbReference type="InterPro" id="IPR003593">
    <property type="entry name" value="AAA+_ATPase"/>
</dbReference>
<dbReference type="InterPro" id="IPR027417">
    <property type="entry name" value="P-loop_NTPase"/>
</dbReference>
<dbReference type="SUPFAM" id="SSF52540">
    <property type="entry name" value="P-loop containing nucleoside triphosphate hydrolases"/>
    <property type="match status" value="2"/>
</dbReference>
<dbReference type="InterPro" id="IPR050107">
    <property type="entry name" value="ABC_carbohydrate_import_ATPase"/>
</dbReference>
<dbReference type="InterPro" id="IPR003439">
    <property type="entry name" value="ABC_transporter-like_ATP-bd"/>
</dbReference>
<evidence type="ECO:0000256" key="4">
    <source>
        <dbReference type="ARBA" id="ARBA00022737"/>
    </source>
</evidence>
<feature type="domain" description="ABC transporter" evidence="9">
    <location>
        <begin position="12"/>
        <end position="248"/>
    </location>
</feature>
<keyword evidence="8" id="KW-0472">Membrane</keyword>
<evidence type="ECO:0000256" key="8">
    <source>
        <dbReference type="ARBA" id="ARBA00023136"/>
    </source>
</evidence>
<dbReference type="PROSITE" id="PS50893">
    <property type="entry name" value="ABC_TRANSPORTER_2"/>
    <property type="match status" value="2"/>
</dbReference>
<evidence type="ECO:0000256" key="5">
    <source>
        <dbReference type="ARBA" id="ARBA00022741"/>
    </source>
</evidence>
<dbReference type="SMART" id="SM00382">
    <property type="entry name" value="AAA"/>
    <property type="match status" value="2"/>
</dbReference>
<proteinExistence type="predicted"/>
<evidence type="ECO:0000256" key="7">
    <source>
        <dbReference type="ARBA" id="ARBA00022967"/>
    </source>
</evidence>
<feature type="domain" description="ABC transporter" evidence="9">
    <location>
        <begin position="260"/>
        <end position="499"/>
    </location>
</feature>
<reference evidence="11" key="1">
    <citation type="journal article" date="2019" name="Int. J. Syst. Evol. Microbiol.">
        <title>The Global Catalogue of Microorganisms (GCM) 10K type strain sequencing project: providing services to taxonomists for standard genome sequencing and annotation.</title>
        <authorList>
            <consortium name="The Broad Institute Genomics Platform"/>
            <consortium name="The Broad Institute Genome Sequencing Center for Infectious Disease"/>
            <person name="Wu L."/>
            <person name="Ma J."/>
        </authorList>
    </citation>
    <scope>NUCLEOTIDE SEQUENCE [LARGE SCALE GENOMIC DNA]</scope>
    <source>
        <strain evidence="11">KCTC 12848</strain>
    </source>
</reference>
<name>A0ABV9YCJ2_9PSEU</name>
<accession>A0ABV9YCJ2</accession>
<dbReference type="EMBL" id="JBHSJB010000053">
    <property type="protein sequence ID" value="MFC5060458.1"/>
    <property type="molecule type" value="Genomic_DNA"/>
</dbReference>
<protein>
    <submittedName>
        <fullName evidence="10">Sugar ABC transporter ATP-binding protein</fullName>
    </submittedName>
</protein>
<keyword evidence="2" id="KW-1003">Cell membrane</keyword>
<evidence type="ECO:0000256" key="1">
    <source>
        <dbReference type="ARBA" id="ARBA00022448"/>
    </source>
</evidence>
<keyword evidence="4" id="KW-0677">Repeat</keyword>
<keyword evidence="1" id="KW-0813">Transport</keyword>
<dbReference type="Gene3D" id="3.40.50.300">
    <property type="entry name" value="P-loop containing nucleotide triphosphate hydrolases"/>
    <property type="match status" value="2"/>
</dbReference>
<dbReference type="InterPro" id="IPR017871">
    <property type="entry name" value="ABC_transporter-like_CS"/>
</dbReference>
<dbReference type="PANTHER" id="PTHR43790:SF3">
    <property type="entry name" value="D-ALLOSE IMPORT ATP-BINDING PROTEIN ALSA-RELATED"/>
    <property type="match status" value="1"/>
</dbReference>
<dbReference type="GO" id="GO:0005524">
    <property type="term" value="F:ATP binding"/>
    <property type="evidence" value="ECO:0007669"/>
    <property type="project" value="UniProtKB-KW"/>
</dbReference>